<name>A0A3E1KD35_9GAMM</name>
<evidence type="ECO:0000259" key="6">
    <source>
        <dbReference type="PROSITE" id="PS50198"/>
    </source>
</evidence>
<evidence type="ECO:0000256" key="3">
    <source>
        <dbReference type="ARBA" id="ARBA00013194"/>
    </source>
</evidence>
<reference evidence="7 8" key="1">
    <citation type="submission" date="2018-08" db="EMBL/GenBank/DDBJ databases">
        <title>Wenzhouxiangella salilacus sp. nov., a novel bacterium isolated from a saline lake in Xinjiang Province, China.</title>
        <authorList>
            <person name="Han S."/>
        </authorList>
    </citation>
    <scope>NUCLEOTIDE SEQUENCE [LARGE SCALE GENOMIC DNA]</scope>
    <source>
        <strain evidence="7 8">XDB06</strain>
    </source>
</reference>
<dbReference type="Proteomes" id="UP000260351">
    <property type="component" value="Unassembled WGS sequence"/>
</dbReference>
<keyword evidence="8" id="KW-1185">Reference proteome</keyword>
<comment type="caution">
    <text evidence="7">The sequence shown here is derived from an EMBL/GenBank/DDBJ whole genome shotgun (WGS) entry which is preliminary data.</text>
</comment>
<proteinExistence type="inferred from homology"/>
<evidence type="ECO:0000256" key="1">
    <source>
        <dbReference type="ARBA" id="ARBA00000971"/>
    </source>
</evidence>
<dbReference type="EMBL" id="QUZK01000012">
    <property type="protein sequence ID" value="RFF32235.1"/>
    <property type="molecule type" value="Genomic_DNA"/>
</dbReference>
<keyword evidence="5 7" id="KW-0413">Isomerase</keyword>
<feature type="domain" description="PpiC" evidence="6">
    <location>
        <begin position="110"/>
        <end position="235"/>
    </location>
</feature>
<dbReference type="Pfam" id="PF13145">
    <property type="entry name" value="Rotamase_2"/>
    <property type="match status" value="1"/>
</dbReference>
<accession>A0A3E1KD35</accession>
<dbReference type="InterPro" id="IPR000297">
    <property type="entry name" value="PPIase_PpiC"/>
</dbReference>
<dbReference type="AlphaFoldDB" id="A0A3E1KD35"/>
<dbReference type="PROSITE" id="PS51257">
    <property type="entry name" value="PROKAR_LIPOPROTEIN"/>
    <property type="match status" value="1"/>
</dbReference>
<evidence type="ECO:0000313" key="8">
    <source>
        <dbReference type="Proteomes" id="UP000260351"/>
    </source>
</evidence>
<gene>
    <name evidence="7" type="ORF">DZC52_01850</name>
</gene>
<organism evidence="7 8">
    <name type="scientific">Wenzhouxiangella sediminis</name>
    <dbReference type="NCBI Taxonomy" id="1792836"/>
    <lineage>
        <taxon>Bacteria</taxon>
        <taxon>Pseudomonadati</taxon>
        <taxon>Pseudomonadota</taxon>
        <taxon>Gammaproteobacteria</taxon>
        <taxon>Chromatiales</taxon>
        <taxon>Wenzhouxiangellaceae</taxon>
        <taxon>Wenzhouxiangella</taxon>
    </lineage>
</organism>
<protein>
    <recommendedName>
        <fullName evidence="3">peptidylprolyl isomerase</fullName>
        <ecNumber evidence="3">5.2.1.8</ecNumber>
    </recommendedName>
</protein>
<dbReference type="OrthoDB" id="14196at2"/>
<dbReference type="InterPro" id="IPR027304">
    <property type="entry name" value="Trigger_fact/SurA_dom_sf"/>
</dbReference>
<dbReference type="InterPro" id="IPR046357">
    <property type="entry name" value="PPIase_dom_sf"/>
</dbReference>
<comment type="catalytic activity">
    <reaction evidence="1">
        <text>[protein]-peptidylproline (omega=180) = [protein]-peptidylproline (omega=0)</text>
        <dbReference type="Rhea" id="RHEA:16237"/>
        <dbReference type="Rhea" id="RHEA-COMP:10747"/>
        <dbReference type="Rhea" id="RHEA-COMP:10748"/>
        <dbReference type="ChEBI" id="CHEBI:83833"/>
        <dbReference type="ChEBI" id="CHEBI:83834"/>
        <dbReference type="EC" id="5.2.1.8"/>
    </reaction>
</comment>
<evidence type="ECO:0000256" key="5">
    <source>
        <dbReference type="PROSITE-ProRule" id="PRU00278"/>
    </source>
</evidence>
<dbReference type="SUPFAM" id="SSF54534">
    <property type="entry name" value="FKBP-like"/>
    <property type="match status" value="1"/>
</dbReference>
<dbReference type="InterPro" id="IPR050245">
    <property type="entry name" value="PrsA_foldase"/>
</dbReference>
<sequence length="293" mass="32606">MHSTSRRLPRMTYKYLIILASVGLVACGGPEGESGDPDDDTVVLVEVDGTPVTLPMLEAVMEGRGVSEDDHEGMREVLDELIRMQVVANAAREEALDEDPNIRAQLRLAEMQTLYRHYLERAQSGQTVSEQDMRDVYDAQLQRSGDTQYRIEIIGYDDQARALRAIKRLQDGEVDYAALRAEAEASGLPVNQPGWIDRSQVPQDFAASLAQAGAGEIVPQPLKDSRGWFLVRVEDTRDLQVPSFEQVREGIARSLRQQQGRALVESLYDQAEITPMLPLEEAQPDAETDAGQQ</sequence>
<dbReference type="PROSITE" id="PS50198">
    <property type="entry name" value="PPIC_PPIASE_2"/>
    <property type="match status" value="1"/>
</dbReference>
<evidence type="ECO:0000256" key="4">
    <source>
        <dbReference type="ARBA" id="ARBA00023110"/>
    </source>
</evidence>
<keyword evidence="4 5" id="KW-0697">Rotamase</keyword>
<evidence type="ECO:0000313" key="7">
    <source>
        <dbReference type="EMBL" id="RFF32235.1"/>
    </source>
</evidence>
<comment type="similarity">
    <text evidence="2">Belongs to the PpiC/parvulin rotamase family.</text>
</comment>
<dbReference type="SUPFAM" id="SSF109998">
    <property type="entry name" value="Triger factor/SurA peptide-binding domain-like"/>
    <property type="match status" value="1"/>
</dbReference>
<dbReference type="PANTHER" id="PTHR47245:SF2">
    <property type="entry name" value="PEPTIDYL-PROLYL CIS-TRANS ISOMERASE HP_0175-RELATED"/>
    <property type="match status" value="1"/>
</dbReference>
<dbReference type="PANTHER" id="PTHR47245">
    <property type="entry name" value="PEPTIDYLPROLYL ISOMERASE"/>
    <property type="match status" value="1"/>
</dbReference>
<dbReference type="GO" id="GO:0003755">
    <property type="term" value="F:peptidyl-prolyl cis-trans isomerase activity"/>
    <property type="evidence" value="ECO:0007669"/>
    <property type="project" value="UniProtKB-KW"/>
</dbReference>
<dbReference type="Gene3D" id="3.10.50.40">
    <property type="match status" value="1"/>
</dbReference>
<dbReference type="EC" id="5.2.1.8" evidence="3"/>
<evidence type="ECO:0000256" key="2">
    <source>
        <dbReference type="ARBA" id="ARBA00007656"/>
    </source>
</evidence>